<feature type="coiled-coil region" evidence="2">
    <location>
        <begin position="64"/>
        <end position="119"/>
    </location>
</feature>
<organism evidence="3 4">
    <name type="scientific">Sporosarcina jeotgali</name>
    <dbReference type="NCBI Taxonomy" id="3020056"/>
    <lineage>
        <taxon>Bacteria</taxon>
        <taxon>Bacillati</taxon>
        <taxon>Bacillota</taxon>
        <taxon>Bacilli</taxon>
        <taxon>Bacillales</taxon>
        <taxon>Caryophanaceae</taxon>
        <taxon>Sporosarcina</taxon>
    </lineage>
</organism>
<proteinExistence type="inferred from homology"/>
<evidence type="ECO:0000313" key="3">
    <source>
        <dbReference type="EMBL" id="WOV85199.1"/>
    </source>
</evidence>
<dbReference type="EMBL" id="CP116341">
    <property type="protein sequence ID" value="WOV85199.1"/>
    <property type="molecule type" value="Genomic_DNA"/>
</dbReference>
<evidence type="ECO:0000256" key="1">
    <source>
        <dbReference type="ARBA" id="ARBA00009108"/>
    </source>
</evidence>
<reference evidence="3 4" key="1">
    <citation type="submission" date="2023-01" db="EMBL/GenBank/DDBJ databases">
        <title>Sporosarcina sp. nov., isolated from Korean tranditional fermented seafood 'Jeotgal'.</title>
        <authorList>
            <person name="Yang A.-I."/>
        </authorList>
    </citation>
    <scope>NUCLEOTIDE SEQUENCE [LARGE SCALE GENOMIC DNA]</scope>
    <source>
        <strain evidence="3 4">B2O-1</strain>
    </source>
</reference>
<dbReference type="InterPro" id="IPR010273">
    <property type="entry name" value="DUF881"/>
</dbReference>
<dbReference type="RefSeq" id="WP_323692826.1">
    <property type="nucleotide sequence ID" value="NZ_CP116341.1"/>
</dbReference>
<dbReference type="Gene3D" id="3.30.70.1880">
    <property type="entry name" value="Protein of unknown function DUF881"/>
    <property type="match status" value="1"/>
</dbReference>
<dbReference type="PANTHER" id="PTHR37313:SF2">
    <property type="entry name" value="UPF0749 PROTEIN YLXX"/>
    <property type="match status" value="1"/>
</dbReference>
<keyword evidence="2" id="KW-0175">Coiled coil</keyword>
<evidence type="ECO:0000256" key="2">
    <source>
        <dbReference type="SAM" id="Coils"/>
    </source>
</evidence>
<comment type="similarity">
    <text evidence="1">Belongs to the UPF0749 family.</text>
</comment>
<sequence>MKKMRKKKKVMTVSLKTSDRKKRNNRISYALVFLVLGFIFSFSYRTLGPGSETQQLRAQVDTEEEGFREQLIEQKERNKQLTDEISAKQKSIAEVEQSLSDSEENHDQLVEEAKSLRLLLGVVPASGQGVRVELADGNYDPAQQNPNEYIVHESQVLLVVNELKIAGAQALSINGQRLNANSSIKCTGPVITIDGQTYPAPFVVEAIGDSNALNSSIMLKGGVMDTLMSDNIEMKIEKLKEITMPALRDDIQG</sequence>
<name>A0ABZ0KYZ3_9BACL</name>
<gene>
    <name evidence="3" type="ORF">PGH26_04515</name>
</gene>
<protein>
    <submittedName>
        <fullName evidence="3">DUF881 domain-containing protein</fullName>
    </submittedName>
</protein>
<dbReference type="Proteomes" id="UP001303532">
    <property type="component" value="Chromosome"/>
</dbReference>
<keyword evidence="4" id="KW-1185">Reference proteome</keyword>
<evidence type="ECO:0000313" key="4">
    <source>
        <dbReference type="Proteomes" id="UP001303532"/>
    </source>
</evidence>
<accession>A0ABZ0KYZ3</accession>
<dbReference type="Pfam" id="PF05949">
    <property type="entry name" value="DUF881"/>
    <property type="match status" value="1"/>
</dbReference>
<dbReference type="PANTHER" id="PTHR37313">
    <property type="entry name" value="UPF0749 PROTEIN RV1825"/>
    <property type="match status" value="1"/>
</dbReference>